<feature type="transmembrane region" description="Helical" evidence="2">
    <location>
        <begin position="99"/>
        <end position="120"/>
    </location>
</feature>
<feature type="region of interest" description="Disordered" evidence="1">
    <location>
        <begin position="249"/>
        <end position="274"/>
    </location>
</feature>
<evidence type="ECO:0000256" key="3">
    <source>
        <dbReference type="SAM" id="SignalP"/>
    </source>
</evidence>
<keyword evidence="2" id="KW-1133">Transmembrane helix</keyword>
<feature type="transmembrane region" description="Helical" evidence="2">
    <location>
        <begin position="71"/>
        <end position="92"/>
    </location>
</feature>
<organism evidence="4">
    <name type="scientific">Compsopogon caeruleus</name>
    <dbReference type="NCBI Taxonomy" id="31354"/>
    <lineage>
        <taxon>Eukaryota</taxon>
        <taxon>Rhodophyta</taxon>
        <taxon>Compsopogonophyceae</taxon>
        <taxon>Compsopogonales</taxon>
        <taxon>Compsopogonaceae</taxon>
        <taxon>Compsopogon</taxon>
    </lineage>
</organism>
<keyword evidence="2" id="KW-0812">Transmembrane</keyword>
<name>A0A7S1TBQ0_9RHOD</name>
<feature type="signal peptide" evidence="3">
    <location>
        <begin position="1"/>
        <end position="19"/>
    </location>
</feature>
<keyword evidence="3" id="KW-0732">Signal</keyword>
<evidence type="ECO:0000256" key="2">
    <source>
        <dbReference type="SAM" id="Phobius"/>
    </source>
</evidence>
<feature type="compositionally biased region" description="Polar residues" evidence="1">
    <location>
        <begin position="330"/>
        <end position="342"/>
    </location>
</feature>
<evidence type="ECO:0000313" key="4">
    <source>
        <dbReference type="EMBL" id="CAD9231940.1"/>
    </source>
</evidence>
<gene>
    <name evidence="4" type="ORF">CCAE0312_LOCUS4021</name>
</gene>
<reference evidence="4" key="1">
    <citation type="submission" date="2021-01" db="EMBL/GenBank/DDBJ databases">
        <authorList>
            <person name="Corre E."/>
            <person name="Pelletier E."/>
            <person name="Niang G."/>
            <person name="Scheremetjew M."/>
            <person name="Finn R."/>
            <person name="Kale V."/>
            <person name="Holt S."/>
            <person name="Cochrane G."/>
            <person name="Meng A."/>
            <person name="Brown T."/>
            <person name="Cohen L."/>
        </authorList>
    </citation>
    <scope>NUCLEOTIDE SEQUENCE</scope>
    <source>
        <strain evidence="4">SAG 36.94</strain>
    </source>
</reference>
<accession>A0A7S1TBQ0</accession>
<evidence type="ECO:0008006" key="5">
    <source>
        <dbReference type="Google" id="ProtNLM"/>
    </source>
</evidence>
<dbReference type="EMBL" id="HBGH01007439">
    <property type="protein sequence ID" value="CAD9231940.1"/>
    <property type="molecule type" value="Transcribed_RNA"/>
</dbReference>
<keyword evidence="2" id="KW-0472">Membrane</keyword>
<evidence type="ECO:0000256" key="1">
    <source>
        <dbReference type="SAM" id="MobiDB-lite"/>
    </source>
</evidence>
<dbReference type="AlphaFoldDB" id="A0A7S1TBQ0"/>
<sequence>MTVLSAYLFVWAAVWWGFAGNSNPTDRVYYRELLDVLPVGDLGIDASLIPVKSVPFYYDTRVSGWPTVNNVFRLMLGLLLLSCALLLTHGLWNVRKYISFIACFILSCIALVMSLVVLGLDSNQLAVTKGNCGRGVCDPELADLRCQCSTSYLFYVMLAVDAVFLLVSLIAAILMGLLLIMDPSVDVVTTSRYRTGGMGKTFVYFGSRPPAHEIPLHQKPIHHASVLSEPKVADTAAFSNFSHPNDIHLHEGQGPYSATLDRDDSKYGDDQSDYVPLELDDEHSIPNSTIASGEGANLVEPVVLQPQDRPPARPAPAAQSPGPTIRMPTRNPTSDTLPSDFI</sequence>
<feature type="compositionally biased region" description="Basic and acidic residues" evidence="1">
    <location>
        <begin position="260"/>
        <end position="269"/>
    </location>
</feature>
<proteinExistence type="predicted"/>
<feature type="region of interest" description="Disordered" evidence="1">
    <location>
        <begin position="303"/>
        <end position="342"/>
    </location>
</feature>
<feature type="transmembrane region" description="Helical" evidence="2">
    <location>
        <begin position="152"/>
        <end position="180"/>
    </location>
</feature>
<protein>
    <recommendedName>
        <fullName evidence="5">MARVEL domain-containing protein</fullName>
    </recommendedName>
</protein>
<feature type="chain" id="PRO_5031160672" description="MARVEL domain-containing protein" evidence="3">
    <location>
        <begin position="20"/>
        <end position="342"/>
    </location>
</feature>